<feature type="domain" description="Histidine kinase" evidence="10">
    <location>
        <begin position="371"/>
        <end position="585"/>
    </location>
</feature>
<evidence type="ECO:0000259" key="10">
    <source>
        <dbReference type="PROSITE" id="PS50109"/>
    </source>
</evidence>
<dbReference type="InterPro" id="IPR005467">
    <property type="entry name" value="His_kinase_dom"/>
</dbReference>
<dbReference type="Proteomes" id="UP000472580">
    <property type="component" value="Unassembled WGS sequence"/>
</dbReference>
<evidence type="ECO:0000256" key="2">
    <source>
        <dbReference type="ARBA" id="ARBA00012438"/>
    </source>
</evidence>
<dbReference type="InterPro" id="IPR036890">
    <property type="entry name" value="HATPase_C_sf"/>
</dbReference>
<evidence type="ECO:0000256" key="8">
    <source>
        <dbReference type="ARBA" id="ARBA00023012"/>
    </source>
</evidence>
<comment type="caution">
    <text evidence="11">The sequence shown here is derived from an EMBL/GenBank/DDBJ whole genome shotgun (WGS) entry which is preliminary data.</text>
</comment>
<evidence type="ECO:0000256" key="7">
    <source>
        <dbReference type="ARBA" id="ARBA00022840"/>
    </source>
</evidence>
<keyword evidence="9" id="KW-0732">Signal</keyword>
<protein>
    <recommendedName>
        <fullName evidence="2">histidine kinase</fullName>
        <ecNumber evidence="2">2.7.13.3</ecNumber>
    </recommendedName>
</protein>
<evidence type="ECO:0000256" key="6">
    <source>
        <dbReference type="ARBA" id="ARBA00022777"/>
    </source>
</evidence>
<dbReference type="AlphaFoldDB" id="A0A6L6YIX8"/>
<dbReference type="InterPro" id="IPR036097">
    <property type="entry name" value="HisK_dim/P_sf"/>
</dbReference>
<dbReference type="Pfam" id="PF02518">
    <property type="entry name" value="HATPase_c"/>
    <property type="match status" value="1"/>
</dbReference>
<keyword evidence="6" id="KW-0418">Kinase</keyword>
<evidence type="ECO:0000256" key="3">
    <source>
        <dbReference type="ARBA" id="ARBA00022553"/>
    </source>
</evidence>
<feature type="chain" id="PRO_5026813698" description="histidine kinase" evidence="9">
    <location>
        <begin position="23"/>
        <end position="590"/>
    </location>
</feature>
<keyword evidence="7" id="KW-0067">ATP-binding</keyword>
<dbReference type="EC" id="2.7.13.3" evidence="2"/>
<keyword evidence="3" id="KW-0597">Phosphoprotein</keyword>
<dbReference type="PANTHER" id="PTHR43065">
    <property type="entry name" value="SENSOR HISTIDINE KINASE"/>
    <property type="match status" value="1"/>
</dbReference>
<dbReference type="InterPro" id="IPR003594">
    <property type="entry name" value="HATPase_dom"/>
</dbReference>
<dbReference type="SUPFAM" id="SSF53850">
    <property type="entry name" value="Periplasmic binding protein-like II"/>
    <property type="match status" value="1"/>
</dbReference>
<dbReference type="PANTHER" id="PTHR43065:SF10">
    <property type="entry name" value="PEROXIDE STRESS-ACTIVATED HISTIDINE KINASE MAK3"/>
    <property type="match status" value="1"/>
</dbReference>
<evidence type="ECO:0000256" key="4">
    <source>
        <dbReference type="ARBA" id="ARBA00022679"/>
    </source>
</evidence>
<evidence type="ECO:0000313" key="12">
    <source>
        <dbReference type="Proteomes" id="UP000472580"/>
    </source>
</evidence>
<dbReference type="SMART" id="SM00387">
    <property type="entry name" value="HATPase_c"/>
    <property type="match status" value="1"/>
</dbReference>
<dbReference type="Pfam" id="PF12974">
    <property type="entry name" value="Phosphonate-bd"/>
    <property type="match status" value="1"/>
</dbReference>
<evidence type="ECO:0000313" key="11">
    <source>
        <dbReference type="EMBL" id="MVX56648.1"/>
    </source>
</evidence>
<dbReference type="PRINTS" id="PR00344">
    <property type="entry name" value="BCTRLSENSOR"/>
</dbReference>
<sequence>MKIYVRLILMISVPLFAGLAHASNNTITIGTVQTLDTSFYIHTFGPTLLNLRSKHPDLIFKTREFKDYDSMVLAAENNELDFFMTSAGMAAYLERIEKARAIATRTHPRATIPRESVGAAFISRSDRNDIRTLADLKGKKIAAYSDEGFDWYLALNELVRLYSDIKEIEKHTVFTNHEFPDVIARVANGDVDIGILSACEVEDLLKNESFSSKDFKVIGPRKSASLKCLHSTDLYPGIVVGAFAHTDPNKAKLLASSLLSMPPSRDAYSWGIANNYQDIESLFRKLKIKPFYNPTLESVWDEYKNFVYAAIVLIILFIIHYLRTEQLVRIRTEQLRTEIQKKVQLQKEASAVRDKLNRAERSGIISQLSSIVAHEVNQPLEAIINYSACLSKYVENNYREDKTASEISNRVAGSAARVAAIIDHVRSYAKKKESEKIVLSLTQTLKTTINEFQHADYGTDIKFEPDLGNKEILVEAEPLELKLLFSNLFRNAKEAMESEEEKVISVMLRQTPDGKAEIRISDRGRGLQESDLPKLTSPLFTRKPQGTGLGLSICRQIAESHGGHLEFEKTAENGLIVKVFLPTVKGNINA</sequence>
<keyword evidence="5" id="KW-0547">Nucleotide-binding</keyword>
<dbReference type="InterPro" id="IPR003661">
    <property type="entry name" value="HisK_dim/P_dom"/>
</dbReference>
<keyword evidence="12" id="KW-1185">Reference proteome</keyword>
<dbReference type="Gene3D" id="1.10.287.130">
    <property type="match status" value="1"/>
</dbReference>
<dbReference type="Gene3D" id="3.40.190.10">
    <property type="entry name" value="Periplasmic binding protein-like II"/>
    <property type="match status" value="1"/>
</dbReference>
<dbReference type="InterPro" id="IPR004358">
    <property type="entry name" value="Sig_transdc_His_kin-like_C"/>
</dbReference>
<reference evidence="11 12" key="1">
    <citation type="submission" date="2019-12" db="EMBL/GenBank/DDBJ databases">
        <title>Microbes associate with the intestines of laboratory mice.</title>
        <authorList>
            <person name="Navarre W."/>
            <person name="Wong E."/>
        </authorList>
    </citation>
    <scope>NUCLEOTIDE SEQUENCE [LARGE SCALE GENOMIC DNA]</scope>
    <source>
        <strain evidence="11 12">NM82_D38</strain>
    </source>
</reference>
<dbReference type="PROSITE" id="PS50109">
    <property type="entry name" value="HIS_KIN"/>
    <property type="match status" value="1"/>
</dbReference>
<comment type="catalytic activity">
    <reaction evidence="1">
        <text>ATP + protein L-histidine = ADP + protein N-phospho-L-histidine.</text>
        <dbReference type="EC" id="2.7.13.3"/>
    </reaction>
</comment>
<accession>A0A6L6YIX8</accession>
<dbReference type="GO" id="GO:0005524">
    <property type="term" value="F:ATP binding"/>
    <property type="evidence" value="ECO:0007669"/>
    <property type="project" value="UniProtKB-KW"/>
</dbReference>
<evidence type="ECO:0000256" key="5">
    <source>
        <dbReference type="ARBA" id="ARBA00022741"/>
    </source>
</evidence>
<keyword evidence="4" id="KW-0808">Transferase</keyword>
<dbReference type="EMBL" id="WSRP01000013">
    <property type="protein sequence ID" value="MVX56648.1"/>
    <property type="molecule type" value="Genomic_DNA"/>
</dbReference>
<feature type="signal peptide" evidence="9">
    <location>
        <begin position="1"/>
        <end position="22"/>
    </location>
</feature>
<keyword evidence="8" id="KW-0902">Two-component regulatory system</keyword>
<dbReference type="Gene3D" id="3.30.565.10">
    <property type="entry name" value="Histidine kinase-like ATPase, C-terminal domain"/>
    <property type="match status" value="1"/>
</dbReference>
<dbReference type="SUPFAM" id="SSF47384">
    <property type="entry name" value="Homodimeric domain of signal transducing histidine kinase"/>
    <property type="match status" value="1"/>
</dbReference>
<evidence type="ECO:0000256" key="9">
    <source>
        <dbReference type="SAM" id="SignalP"/>
    </source>
</evidence>
<proteinExistence type="predicted"/>
<dbReference type="SMART" id="SM00388">
    <property type="entry name" value="HisKA"/>
    <property type="match status" value="1"/>
</dbReference>
<name>A0A6L6YIX8_9BURK</name>
<organism evidence="11 12">
    <name type="scientific">Parasutterella muris</name>
    <dbReference type="NCBI Taxonomy" id="2565572"/>
    <lineage>
        <taxon>Bacteria</taxon>
        <taxon>Pseudomonadati</taxon>
        <taxon>Pseudomonadota</taxon>
        <taxon>Betaproteobacteria</taxon>
        <taxon>Burkholderiales</taxon>
        <taxon>Sutterellaceae</taxon>
        <taxon>Parasutterella</taxon>
    </lineage>
</organism>
<gene>
    <name evidence="11" type="ORF">E5987_05425</name>
</gene>
<dbReference type="CDD" id="cd00082">
    <property type="entry name" value="HisKA"/>
    <property type="match status" value="1"/>
</dbReference>
<dbReference type="SUPFAM" id="SSF55874">
    <property type="entry name" value="ATPase domain of HSP90 chaperone/DNA topoisomerase II/histidine kinase"/>
    <property type="match status" value="1"/>
</dbReference>
<dbReference type="GO" id="GO:0000155">
    <property type="term" value="F:phosphorelay sensor kinase activity"/>
    <property type="evidence" value="ECO:0007669"/>
    <property type="project" value="InterPro"/>
</dbReference>
<evidence type="ECO:0000256" key="1">
    <source>
        <dbReference type="ARBA" id="ARBA00000085"/>
    </source>
</evidence>